<dbReference type="Proteomes" id="UP000177080">
    <property type="component" value="Unassembled WGS sequence"/>
</dbReference>
<dbReference type="CDD" id="cd02412">
    <property type="entry name" value="KH-II_30S_S3"/>
    <property type="match status" value="1"/>
</dbReference>
<dbReference type="PANTHER" id="PTHR11760:SF19">
    <property type="entry name" value="SMALL RIBOSOMAL SUBUNIT PROTEIN US3C"/>
    <property type="match status" value="1"/>
</dbReference>
<evidence type="ECO:0000259" key="10">
    <source>
        <dbReference type="PROSITE" id="PS50823"/>
    </source>
</evidence>
<sequence length="221" mass="24535">MGQKVNPISFRIPLAPSTAWVSRWFTTNHKRYADYLATDVKLRLAVMEKLVSAGVTRVEIERSLKSMRIVVYVTRPGIVIGRGGSGLEELKKFIYAHLGHTASGKTAPKIDLQVEEVKNPDLSAWLVATRIAEQLVKRMPPRRVVNRAMERTIQSGARGVKVLLSGRINGAEIARREPYKSGSVPLQTLRANIDYAQVPALTRSGYVGVKVWICKGENVTT</sequence>
<dbReference type="SUPFAM" id="SSF54821">
    <property type="entry name" value="Ribosomal protein S3 C-terminal domain"/>
    <property type="match status" value="1"/>
</dbReference>
<dbReference type="InterPro" id="IPR036419">
    <property type="entry name" value="Ribosomal_S3_C_sf"/>
</dbReference>
<dbReference type="GO" id="GO:0003729">
    <property type="term" value="F:mRNA binding"/>
    <property type="evidence" value="ECO:0007669"/>
    <property type="project" value="UniProtKB-UniRule"/>
</dbReference>
<evidence type="ECO:0000256" key="5">
    <source>
        <dbReference type="ARBA" id="ARBA00023274"/>
    </source>
</evidence>
<evidence type="ECO:0000313" key="12">
    <source>
        <dbReference type="Proteomes" id="UP000177080"/>
    </source>
</evidence>
<dbReference type="EMBL" id="MEXN01000007">
    <property type="protein sequence ID" value="OGD03314.1"/>
    <property type="molecule type" value="Genomic_DNA"/>
</dbReference>
<dbReference type="InterPro" id="IPR057258">
    <property type="entry name" value="Ribosomal_uS3"/>
</dbReference>
<dbReference type="InterPro" id="IPR004044">
    <property type="entry name" value="KH_dom_type_2"/>
</dbReference>
<comment type="function">
    <text evidence="6 8">Binds the lower part of the 30S subunit head. Binds mRNA in the 70S ribosome, positioning it for translation.</text>
</comment>
<dbReference type="FunFam" id="3.30.300.20:FF:000001">
    <property type="entry name" value="30S ribosomal protein S3"/>
    <property type="match status" value="1"/>
</dbReference>
<evidence type="ECO:0000256" key="1">
    <source>
        <dbReference type="ARBA" id="ARBA00010761"/>
    </source>
</evidence>
<dbReference type="GO" id="GO:0019843">
    <property type="term" value="F:rRNA binding"/>
    <property type="evidence" value="ECO:0007669"/>
    <property type="project" value="UniProtKB-UniRule"/>
</dbReference>
<keyword evidence="2 8" id="KW-0699">rRNA-binding</keyword>
<feature type="domain" description="KH type-2" evidence="10">
    <location>
        <begin position="42"/>
        <end position="118"/>
    </location>
</feature>
<dbReference type="Pfam" id="PF00189">
    <property type="entry name" value="Ribosomal_S3_C"/>
    <property type="match status" value="1"/>
</dbReference>
<dbReference type="Gene3D" id="3.30.300.20">
    <property type="match status" value="1"/>
</dbReference>
<keyword evidence="4 8" id="KW-0689">Ribosomal protein</keyword>
<keyword evidence="3 8" id="KW-0694">RNA-binding</keyword>
<evidence type="ECO:0000313" key="11">
    <source>
        <dbReference type="EMBL" id="OGD03314.1"/>
    </source>
</evidence>
<comment type="caution">
    <text evidence="11">The sequence shown here is derived from an EMBL/GenBank/DDBJ whole genome shotgun (WGS) entry which is preliminary data.</text>
</comment>
<dbReference type="GO" id="GO:0022627">
    <property type="term" value="C:cytosolic small ribosomal subunit"/>
    <property type="evidence" value="ECO:0007669"/>
    <property type="project" value="TreeGrafter"/>
</dbReference>
<dbReference type="InterPro" id="IPR018280">
    <property type="entry name" value="Ribosomal_uS3_CS"/>
</dbReference>
<evidence type="ECO:0000256" key="8">
    <source>
        <dbReference type="HAMAP-Rule" id="MF_01309"/>
    </source>
</evidence>
<dbReference type="PROSITE" id="PS00548">
    <property type="entry name" value="RIBOSOMAL_S3"/>
    <property type="match status" value="1"/>
</dbReference>
<dbReference type="InterPro" id="IPR001351">
    <property type="entry name" value="Ribosomal_uS3_C"/>
</dbReference>
<dbReference type="PANTHER" id="PTHR11760">
    <property type="entry name" value="30S/40S RIBOSOMAL PROTEIN S3"/>
    <property type="match status" value="1"/>
</dbReference>
<dbReference type="InterPro" id="IPR015946">
    <property type="entry name" value="KH_dom-like_a/b"/>
</dbReference>
<dbReference type="Gene3D" id="3.30.1140.32">
    <property type="entry name" value="Ribosomal protein S3, C-terminal domain"/>
    <property type="match status" value="1"/>
</dbReference>
<evidence type="ECO:0000256" key="4">
    <source>
        <dbReference type="ARBA" id="ARBA00022980"/>
    </source>
</evidence>
<dbReference type="Pfam" id="PF07650">
    <property type="entry name" value="KH_2"/>
    <property type="match status" value="1"/>
</dbReference>
<protein>
    <recommendedName>
        <fullName evidence="7 8">Small ribosomal subunit protein uS3</fullName>
    </recommendedName>
</protein>
<dbReference type="NCBIfam" id="TIGR01009">
    <property type="entry name" value="rpsC_bact"/>
    <property type="match status" value="1"/>
</dbReference>
<keyword evidence="5 8" id="KW-0687">Ribonucleoprotein</keyword>
<dbReference type="GO" id="GO:0006412">
    <property type="term" value="P:translation"/>
    <property type="evidence" value="ECO:0007669"/>
    <property type="project" value="UniProtKB-UniRule"/>
</dbReference>
<dbReference type="GO" id="GO:0003735">
    <property type="term" value="F:structural constituent of ribosome"/>
    <property type="evidence" value="ECO:0007669"/>
    <property type="project" value="InterPro"/>
</dbReference>
<dbReference type="SUPFAM" id="SSF54814">
    <property type="entry name" value="Prokaryotic type KH domain (KH-domain type II)"/>
    <property type="match status" value="1"/>
</dbReference>
<gene>
    <name evidence="8" type="primary">rpsC</name>
    <name evidence="11" type="ORF">A2989_00590</name>
</gene>
<comment type="similarity">
    <text evidence="1 8 9">Belongs to the universal ribosomal protein uS3 family.</text>
</comment>
<name>A0A1F4ZD11_9BACT</name>
<evidence type="ECO:0000256" key="6">
    <source>
        <dbReference type="ARBA" id="ARBA00024998"/>
    </source>
</evidence>
<reference evidence="11 12" key="1">
    <citation type="journal article" date="2016" name="Nat. Commun.">
        <title>Thousands of microbial genomes shed light on interconnected biogeochemical processes in an aquifer system.</title>
        <authorList>
            <person name="Anantharaman K."/>
            <person name="Brown C.T."/>
            <person name="Hug L.A."/>
            <person name="Sharon I."/>
            <person name="Castelle C.J."/>
            <person name="Probst A.J."/>
            <person name="Thomas B.C."/>
            <person name="Singh A."/>
            <person name="Wilkins M.J."/>
            <person name="Karaoz U."/>
            <person name="Brodie E.L."/>
            <person name="Williams K.H."/>
            <person name="Hubbard S.S."/>
            <person name="Banfield J.F."/>
        </authorList>
    </citation>
    <scope>NUCLEOTIDE SEQUENCE [LARGE SCALE GENOMIC DNA]</scope>
</reference>
<dbReference type="PROSITE" id="PS50823">
    <property type="entry name" value="KH_TYPE_2"/>
    <property type="match status" value="1"/>
</dbReference>
<accession>A0A1F4ZD11</accession>
<organism evidence="11 12">
    <name type="scientific">Candidatus Amesbacteria bacterium RIFCSPLOWO2_01_FULL_48_25</name>
    <dbReference type="NCBI Taxonomy" id="1797259"/>
    <lineage>
        <taxon>Bacteria</taxon>
        <taxon>Candidatus Amesiibacteriota</taxon>
    </lineage>
</organism>
<dbReference type="STRING" id="1797259.A2989_00590"/>
<evidence type="ECO:0000256" key="7">
    <source>
        <dbReference type="ARBA" id="ARBA00035257"/>
    </source>
</evidence>
<dbReference type="InterPro" id="IPR009019">
    <property type="entry name" value="KH_sf_prok-type"/>
</dbReference>
<evidence type="ECO:0000256" key="2">
    <source>
        <dbReference type="ARBA" id="ARBA00022730"/>
    </source>
</evidence>
<evidence type="ECO:0000256" key="9">
    <source>
        <dbReference type="RuleBase" id="RU003624"/>
    </source>
</evidence>
<dbReference type="AlphaFoldDB" id="A0A1F4ZD11"/>
<evidence type="ECO:0000256" key="3">
    <source>
        <dbReference type="ARBA" id="ARBA00022884"/>
    </source>
</evidence>
<proteinExistence type="inferred from homology"/>
<dbReference type="InterPro" id="IPR005704">
    <property type="entry name" value="Ribosomal_uS3_bac-typ"/>
</dbReference>
<comment type="subunit">
    <text evidence="8">Part of the 30S ribosomal subunit. Forms a tight complex with proteins S10 and S14.</text>
</comment>
<dbReference type="HAMAP" id="MF_01309_B">
    <property type="entry name" value="Ribosomal_uS3_B"/>
    <property type="match status" value="1"/>
</dbReference>